<dbReference type="SUPFAM" id="SSF55781">
    <property type="entry name" value="GAF domain-like"/>
    <property type="match status" value="1"/>
</dbReference>
<keyword evidence="2" id="KW-0614">Plasmid</keyword>
<keyword evidence="3" id="KW-1185">Reference proteome</keyword>
<dbReference type="Gene3D" id="1.10.3210.10">
    <property type="entry name" value="Hypothetical protein af1432"/>
    <property type="match status" value="1"/>
</dbReference>
<dbReference type="CDD" id="cd00077">
    <property type="entry name" value="HDc"/>
    <property type="match status" value="1"/>
</dbReference>
<organism evidence="2 3">
    <name type="scientific">Azospirillum thermophilum</name>
    <dbReference type="NCBI Taxonomy" id="2202148"/>
    <lineage>
        <taxon>Bacteria</taxon>
        <taxon>Pseudomonadati</taxon>
        <taxon>Pseudomonadota</taxon>
        <taxon>Alphaproteobacteria</taxon>
        <taxon>Rhodospirillales</taxon>
        <taxon>Azospirillaceae</taxon>
        <taxon>Azospirillum</taxon>
    </lineage>
</organism>
<feature type="domain" description="HD-GYP" evidence="1">
    <location>
        <begin position="169"/>
        <end position="377"/>
    </location>
</feature>
<evidence type="ECO:0000259" key="1">
    <source>
        <dbReference type="PROSITE" id="PS51832"/>
    </source>
</evidence>
<dbReference type="InterPro" id="IPR029016">
    <property type="entry name" value="GAF-like_dom_sf"/>
</dbReference>
<dbReference type="PANTHER" id="PTHR45228">
    <property type="entry name" value="CYCLIC DI-GMP PHOSPHODIESTERASE TM_0186-RELATED"/>
    <property type="match status" value="1"/>
</dbReference>
<dbReference type="RefSeq" id="WP_109334154.1">
    <property type="nucleotide sequence ID" value="NZ_CP029358.1"/>
</dbReference>
<accession>A0A2S2D064</accession>
<protein>
    <recommendedName>
        <fullName evidence="1">HD-GYP domain-containing protein</fullName>
    </recommendedName>
</protein>
<name>A0A2S2D064_9PROT</name>
<evidence type="ECO:0000313" key="2">
    <source>
        <dbReference type="EMBL" id="AWK90142.1"/>
    </source>
</evidence>
<dbReference type="InterPro" id="IPR003607">
    <property type="entry name" value="HD/PDEase_dom"/>
</dbReference>
<proteinExistence type="predicted"/>
<geneLocation type="plasmid" evidence="2 3">
    <name>unnamed3</name>
</geneLocation>
<dbReference type="Pfam" id="PF13487">
    <property type="entry name" value="HD_5"/>
    <property type="match status" value="1"/>
</dbReference>
<dbReference type="GO" id="GO:0008081">
    <property type="term" value="F:phosphoric diester hydrolase activity"/>
    <property type="evidence" value="ECO:0007669"/>
    <property type="project" value="UniProtKB-ARBA"/>
</dbReference>
<dbReference type="EMBL" id="CP029358">
    <property type="protein sequence ID" value="AWK90142.1"/>
    <property type="molecule type" value="Genomic_DNA"/>
</dbReference>
<evidence type="ECO:0000313" key="3">
    <source>
        <dbReference type="Proteomes" id="UP000245629"/>
    </source>
</evidence>
<dbReference type="SMART" id="SM00471">
    <property type="entry name" value="HDc"/>
    <property type="match status" value="1"/>
</dbReference>
<dbReference type="KEGG" id="azz:DEW08_28380"/>
<dbReference type="Proteomes" id="UP000245629">
    <property type="component" value="Plasmid unnamed3"/>
</dbReference>
<dbReference type="PANTHER" id="PTHR45228:SF1">
    <property type="entry name" value="CYCLIC DI-GMP PHOSPHODIESTERASE TM_0186"/>
    <property type="match status" value="1"/>
</dbReference>
<reference evidence="3" key="1">
    <citation type="submission" date="2018-05" db="EMBL/GenBank/DDBJ databases">
        <title>Azospirillum thermophila sp. nov., a novel isolated from hot spring.</title>
        <authorList>
            <person name="Zhao Z."/>
        </authorList>
    </citation>
    <scope>NUCLEOTIDE SEQUENCE [LARGE SCALE GENOMIC DNA]</scope>
    <source>
        <strain evidence="3">CFH 70021</strain>
        <plasmid evidence="3">unnamed3</plasmid>
    </source>
</reference>
<dbReference type="AlphaFoldDB" id="A0A2S2D064"/>
<sequence length="381" mass="42037">MAALSSDTRPQDDAWVAMGGGLAERLGALHQEIRGIPGLEAVDRISVAVHDAGTDQLRTFLEANAGPRPFDRVSDRLQHHAALLHVARTGEPWVDNAIAGPERSDGPGAQLLLHGFRSRYVVRIHRGTTLYGLLFFNSRRAGYFTDAVIAALTPFRRLIDVLVTSELTSQRAMLAAVRTALQVSQYRDEETGAHLDRMSHYAELIAQRVALQRGLSDEYVEYVFQYAPLHDVGKVAIPDNILLKPGRLEPAELEIMRGHVAKGVEIIDAMVRDHGLEALPLRSVLRNVVGCHHECYDGSGYPRGLAGEDIPLEGRIVMVADVFDALTSRRPYKEAWSNEEATAFLREHAGRKFDPACVEALLADPQAILDIQRQFHDAPAA</sequence>
<gene>
    <name evidence="2" type="ORF">DEW08_28380</name>
</gene>
<dbReference type="InterPro" id="IPR052020">
    <property type="entry name" value="Cyclic_di-GMP/3'3'-cGAMP_PDE"/>
</dbReference>
<dbReference type="OrthoDB" id="9176789at2"/>
<dbReference type="SUPFAM" id="SSF109604">
    <property type="entry name" value="HD-domain/PDEase-like"/>
    <property type="match status" value="1"/>
</dbReference>
<dbReference type="Gene3D" id="3.30.450.40">
    <property type="match status" value="1"/>
</dbReference>
<dbReference type="InterPro" id="IPR037522">
    <property type="entry name" value="HD_GYP_dom"/>
</dbReference>
<dbReference type="PROSITE" id="PS51832">
    <property type="entry name" value="HD_GYP"/>
    <property type="match status" value="1"/>
</dbReference>